<dbReference type="SUPFAM" id="SSF54427">
    <property type="entry name" value="NTF2-like"/>
    <property type="match status" value="1"/>
</dbReference>
<feature type="region of interest" description="Disordered" evidence="1">
    <location>
        <begin position="15"/>
        <end position="48"/>
    </location>
</feature>
<comment type="caution">
    <text evidence="2">The sequence shown here is derived from an EMBL/GenBank/DDBJ whole genome shotgun (WGS) entry which is preliminary data.</text>
</comment>
<feature type="compositionally biased region" description="Low complexity" evidence="1">
    <location>
        <begin position="20"/>
        <end position="33"/>
    </location>
</feature>
<dbReference type="InterPro" id="IPR032710">
    <property type="entry name" value="NTF2-like_dom_sf"/>
</dbReference>
<organism evidence="2">
    <name type="scientific">Thermocrispum agreste</name>
    <dbReference type="NCBI Taxonomy" id="37925"/>
    <lineage>
        <taxon>Bacteria</taxon>
        <taxon>Bacillati</taxon>
        <taxon>Actinomycetota</taxon>
        <taxon>Actinomycetes</taxon>
        <taxon>Pseudonocardiales</taxon>
        <taxon>Pseudonocardiaceae</taxon>
        <taxon>Thermocrispum</taxon>
    </lineage>
</organism>
<sequence>MAGIAGVLTACGAAEQPDGARTAADSGEAAAAADPVKQVQNKTVDSKQRDREKVVRVIDDFHRAVDRGDGKRACALLTSTLRDVYAMNPGASNCAEGVEYTHEQLNGAKMSALKVAPEDVRVKGREAIVSHKLIAKRNHTKASATDSYNLVRSGGTWKIDYVG</sequence>
<proteinExistence type="predicted"/>
<dbReference type="EMBL" id="QGUI01001032">
    <property type="protein sequence ID" value="PZM88928.1"/>
    <property type="molecule type" value="Genomic_DNA"/>
</dbReference>
<evidence type="ECO:0000256" key="1">
    <source>
        <dbReference type="SAM" id="MobiDB-lite"/>
    </source>
</evidence>
<dbReference type="AlphaFoldDB" id="A0A2W4IRN5"/>
<gene>
    <name evidence="2" type="ORF">DIU77_19775</name>
</gene>
<evidence type="ECO:0008006" key="3">
    <source>
        <dbReference type="Google" id="ProtNLM"/>
    </source>
</evidence>
<reference evidence="2" key="1">
    <citation type="submission" date="2018-05" db="EMBL/GenBank/DDBJ databases">
        <authorList>
            <person name="Lanie J.A."/>
            <person name="Ng W.-L."/>
            <person name="Kazmierczak K.M."/>
            <person name="Andrzejewski T.M."/>
            <person name="Davidsen T.M."/>
            <person name="Wayne K.J."/>
            <person name="Tettelin H."/>
            <person name="Glass J.I."/>
            <person name="Rusch D."/>
            <person name="Podicherti R."/>
            <person name="Tsui H.-C.T."/>
            <person name="Winkler M.E."/>
        </authorList>
    </citation>
    <scope>NUCLEOTIDE SEQUENCE</scope>
    <source>
        <strain evidence="2">ZC4RG45</strain>
    </source>
</reference>
<dbReference type="Gene3D" id="3.10.450.50">
    <property type="match status" value="1"/>
</dbReference>
<protein>
    <recommendedName>
        <fullName evidence="3">DUF4878 domain-containing protein</fullName>
    </recommendedName>
</protein>
<accession>A0A2W4IRN5</accession>
<name>A0A2W4IRN5_9PSEU</name>
<evidence type="ECO:0000313" key="2">
    <source>
        <dbReference type="EMBL" id="PZM88928.1"/>
    </source>
</evidence>